<dbReference type="AlphaFoldDB" id="A0AAE0SHE6"/>
<proteinExistence type="predicted"/>
<evidence type="ECO:0000313" key="1">
    <source>
        <dbReference type="EMBL" id="KAK3591984.1"/>
    </source>
</evidence>
<reference evidence="1" key="1">
    <citation type="journal article" date="2021" name="Genome Biol. Evol.">
        <title>A High-Quality Reference Genome for a Parasitic Bivalve with Doubly Uniparental Inheritance (Bivalvia: Unionida).</title>
        <authorList>
            <person name="Smith C.H."/>
        </authorList>
    </citation>
    <scope>NUCLEOTIDE SEQUENCE</scope>
    <source>
        <strain evidence="1">CHS0354</strain>
    </source>
</reference>
<dbReference type="EMBL" id="JAEAOA010001885">
    <property type="protein sequence ID" value="KAK3591984.1"/>
    <property type="molecule type" value="Genomic_DNA"/>
</dbReference>
<protein>
    <submittedName>
        <fullName evidence="1">Uncharacterized protein</fullName>
    </submittedName>
</protein>
<name>A0AAE0SHE6_9BIVA</name>
<keyword evidence="2" id="KW-1185">Reference proteome</keyword>
<reference evidence="1" key="2">
    <citation type="journal article" date="2021" name="Genome Biol. Evol.">
        <title>Developing a high-quality reference genome for a parasitic bivalve with doubly uniparental inheritance (Bivalvia: Unionida).</title>
        <authorList>
            <person name="Smith C.H."/>
        </authorList>
    </citation>
    <scope>NUCLEOTIDE SEQUENCE</scope>
    <source>
        <strain evidence="1">CHS0354</strain>
        <tissue evidence="1">Mantle</tissue>
    </source>
</reference>
<reference evidence="1" key="3">
    <citation type="submission" date="2023-05" db="EMBL/GenBank/DDBJ databases">
        <authorList>
            <person name="Smith C.H."/>
        </authorList>
    </citation>
    <scope>NUCLEOTIDE SEQUENCE</scope>
    <source>
        <strain evidence="1">CHS0354</strain>
        <tissue evidence="1">Mantle</tissue>
    </source>
</reference>
<accession>A0AAE0SHE6</accession>
<sequence>MNRPDPPITVLIPEVEYDLDIIMKDDITYTKIREAIKTLKNGKAPTDDIIYSEMFKTERRKTGIIAILPIRMTLENEATGESSFCYPSLASSSPE</sequence>
<gene>
    <name evidence="1" type="ORF">CHS0354_031491</name>
</gene>
<dbReference type="Proteomes" id="UP001195483">
    <property type="component" value="Unassembled WGS sequence"/>
</dbReference>
<comment type="caution">
    <text evidence="1">The sequence shown here is derived from an EMBL/GenBank/DDBJ whole genome shotgun (WGS) entry which is preliminary data.</text>
</comment>
<organism evidence="1 2">
    <name type="scientific">Potamilus streckersoni</name>
    <dbReference type="NCBI Taxonomy" id="2493646"/>
    <lineage>
        <taxon>Eukaryota</taxon>
        <taxon>Metazoa</taxon>
        <taxon>Spiralia</taxon>
        <taxon>Lophotrochozoa</taxon>
        <taxon>Mollusca</taxon>
        <taxon>Bivalvia</taxon>
        <taxon>Autobranchia</taxon>
        <taxon>Heteroconchia</taxon>
        <taxon>Palaeoheterodonta</taxon>
        <taxon>Unionida</taxon>
        <taxon>Unionoidea</taxon>
        <taxon>Unionidae</taxon>
        <taxon>Ambleminae</taxon>
        <taxon>Lampsilini</taxon>
        <taxon>Potamilus</taxon>
    </lineage>
</organism>
<evidence type="ECO:0000313" key="2">
    <source>
        <dbReference type="Proteomes" id="UP001195483"/>
    </source>
</evidence>